<dbReference type="CDD" id="cd04496">
    <property type="entry name" value="SSB_OBF"/>
    <property type="match status" value="1"/>
</dbReference>
<dbReference type="InterPro" id="IPR012340">
    <property type="entry name" value="NA-bd_OB-fold"/>
</dbReference>
<evidence type="ECO:0000256" key="1">
    <source>
        <dbReference type="ARBA" id="ARBA00023125"/>
    </source>
</evidence>
<evidence type="ECO:0000313" key="5">
    <source>
        <dbReference type="Proteomes" id="UP000013167"/>
    </source>
</evidence>
<dbReference type="GO" id="GO:0003697">
    <property type="term" value="F:single-stranded DNA binding"/>
    <property type="evidence" value="ECO:0007669"/>
    <property type="project" value="InterPro"/>
</dbReference>
<dbReference type="HOGENOM" id="CLU_078758_1_3_11"/>
<gene>
    <name evidence="4" type="ORF">BN10_820009</name>
</gene>
<keyword evidence="1 2" id="KW-0238">DNA-binding</keyword>
<dbReference type="InterPro" id="IPR011344">
    <property type="entry name" value="ssDNA-bd"/>
</dbReference>
<keyword evidence="5" id="KW-1185">Reference proteome</keyword>
<dbReference type="NCBIfam" id="TIGR00621">
    <property type="entry name" value="ssb"/>
    <property type="match status" value="1"/>
</dbReference>
<dbReference type="PANTHER" id="PTHR10302:SF27">
    <property type="entry name" value="SINGLE-STRANDED DNA-BINDING PROTEIN"/>
    <property type="match status" value="1"/>
</dbReference>
<reference evidence="4 5" key="1">
    <citation type="journal article" date="2013" name="ISME J.">
        <title>A metabolic model for members of the genus Tetrasphaera involved in enhanced biological phosphorus removal.</title>
        <authorList>
            <person name="Kristiansen R."/>
            <person name="Nguyen H.T.T."/>
            <person name="Saunders A.M."/>
            <person name="Nielsen J.L."/>
            <person name="Wimmer R."/>
            <person name="Le V.Q."/>
            <person name="McIlroy S.J."/>
            <person name="Petrovski S."/>
            <person name="Seviour R.J."/>
            <person name="Calteau A."/>
            <person name="Nielsen K.L."/>
            <person name="Nielsen P.H."/>
        </authorList>
    </citation>
    <scope>NUCLEOTIDE SEQUENCE [LARGE SCALE GENOMIC DNA]</scope>
    <source>
        <strain evidence="4 5">Lp2</strain>
    </source>
</reference>
<name>N0E2K5_9MICO</name>
<dbReference type="RefSeq" id="WP_010851004.1">
    <property type="nucleotide sequence ID" value="NZ_HF570956.1"/>
</dbReference>
<accession>N0E2K5</accession>
<dbReference type="InterPro" id="IPR000424">
    <property type="entry name" value="Primosome_PriB/ssb"/>
</dbReference>
<dbReference type="STRING" id="1193181.BN10_820009"/>
<organism evidence="4 5">
    <name type="scientific">Phycicoccus elongatus Lp2</name>
    <dbReference type="NCBI Taxonomy" id="1193181"/>
    <lineage>
        <taxon>Bacteria</taxon>
        <taxon>Bacillati</taxon>
        <taxon>Actinomycetota</taxon>
        <taxon>Actinomycetes</taxon>
        <taxon>Micrococcales</taxon>
        <taxon>Intrasporangiaceae</taxon>
        <taxon>Phycicoccus</taxon>
    </lineage>
</organism>
<comment type="caution">
    <text evidence="4">The sequence shown here is derived from an EMBL/GenBank/DDBJ whole genome shotgun (WGS) entry which is preliminary data.</text>
</comment>
<dbReference type="PANTHER" id="PTHR10302">
    <property type="entry name" value="SINGLE-STRANDED DNA-BINDING PROTEIN"/>
    <property type="match status" value="1"/>
</dbReference>
<dbReference type="EMBL" id="CAIZ01000155">
    <property type="protein sequence ID" value="CCH71173.1"/>
    <property type="molecule type" value="Genomic_DNA"/>
</dbReference>
<dbReference type="AlphaFoldDB" id="N0E2K5"/>
<dbReference type="SUPFAM" id="SSF50249">
    <property type="entry name" value="Nucleic acid-binding proteins"/>
    <property type="match status" value="1"/>
</dbReference>
<dbReference type="GO" id="GO:0009295">
    <property type="term" value="C:nucleoid"/>
    <property type="evidence" value="ECO:0007669"/>
    <property type="project" value="TreeGrafter"/>
</dbReference>
<dbReference type="Gene3D" id="2.40.50.140">
    <property type="entry name" value="Nucleic acid-binding proteins"/>
    <property type="match status" value="1"/>
</dbReference>
<evidence type="ECO:0000256" key="3">
    <source>
        <dbReference type="RuleBase" id="RU000524"/>
    </source>
</evidence>
<dbReference type="PROSITE" id="PS50935">
    <property type="entry name" value="SSB"/>
    <property type="match status" value="1"/>
</dbReference>
<dbReference type="Pfam" id="PF00436">
    <property type="entry name" value="SSB"/>
    <property type="match status" value="1"/>
</dbReference>
<dbReference type="eggNOG" id="COG0629">
    <property type="taxonomic scope" value="Bacteria"/>
</dbReference>
<dbReference type="OrthoDB" id="4427276at2"/>
<evidence type="ECO:0000256" key="2">
    <source>
        <dbReference type="PROSITE-ProRule" id="PRU00252"/>
    </source>
</evidence>
<protein>
    <recommendedName>
        <fullName evidence="3">Single-stranded DNA-binding protein</fullName>
    </recommendedName>
</protein>
<sequence>MNETTITVVGRLVADPVIRQTYAGSNVTTFRIATNARKNRPGTGEFEDGPTSYYNISAYKSLGANAAISLHRGEPVVVTGALEVSTFDRQDGSKGSAADITARQIGHDLSWGVSGFAKVSRQSVEGGGSDPLQSAIAAYAAMASGRFASTGPGREDGTTVPYGVVDEDGVIAEVGAEVEEGAAESAA</sequence>
<dbReference type="Proteomes" id="UP000013167">
    <property type="component" value="Unassembled WGS sequence"/>
</dbReference>
<dbReference type="GO" id="GO:0006260">
    <property type="term" value="P:DNA replication"/>
    <property type="evidence" value="ECO:0007669"/>
    <property type="project" value="InterPro"/>
</dbReference>
<evidence type="ECO:0000313" key="4">
    <source>
        <dbReference type="EMBL" id="CCH71173.1"/>
    </source>
</evidence>
<proteinExistence type="predicted"/>